<evidence type="ECO:0000313" key="1">
    <source>
        <dbReference type="EMBL" id="KAJ7032965.1"/>
    </source>
</evidence>
<accession>A0AAD6SUM5</accession>
<name>A0AAD6SUM5_9AGAR</name>
<keyword evidence="2" id="KW-1185">Reference proteome</keyword>
<gene>
    <name evidence="1" type="ORF">C8F04DRAFT_1184448</name>
</gene>
<dbReference type="Proteomes" id="UP001218188">
    <property type="component" value="Unassembled WGS sequence"/>
</dbReference>
<comment type="caution">
    <text evidence="1">The sequence shown here is derived from an EMBL/GenBank/DDBJ whole genome shotgun (WGS) entry which is preliminary data.</text>
</comment>
<protein>
    <submittedName>
        <fullName evidence="1">Uncharacterized protein</fullName>
    </submittedName>
</protein>
<reference evidence="1" key="1">
    <citation type="submission" date="2023-03" db="EMBL/GenBank/DDBJ databases">
        <title>Massive genome expansion in bonnet fungi (Mycena s.s.) driven by repeated elements and novel gene families across ecological guilds.</title>
        <authorList>
            <consortium name="Lawrence Berkeley National Laboratory"/>
            <person name="Harder C.B."/>
            <person name="Miyauchi S."/>
            <person name="Viragh M."/>
            <person name="Kuo A."/>
            <person name="Thoen E."/>
            <person name="Andreopoulos B."/>
            <person name="Lu D."/>
            <person name="Skrede I."/>
            <person name="Drula E."/>
            <person name="Henrissat B."/>
            <person name="Morin E."/>
            <person name="Kohler A."/>
            <person name="Barry K."/>
            <person name="LaButti K."/>
            <person name="Morin E."/>
            <person name="Salamov A."/>
            <person name="Lipzen A."/>
            <person name="Mereny Z."/>
            <person name="Hegedus B."/>
            <person name="Baldrian P."/>
            <person name="Stursova M."/>
            <person name="Weitz H."/>
            <person name="Taylor A."/>
            <person name="Grigoriev I.V."/>
            <person name="Nagy L.G."/>
            <person name="Martin F."/>
            <person name="Kauserud H."/>
        </authorList>
    </citation>
    <scope>NUCLEOTIDE SEQUENCE</scope>
    <source>
        <strain evidence="1">CBHHK200</strain>
    </source>
</reference>
<sequence length="197" mass="21729">MTPRSKMLAYVSSCATSVDFYASRASAKSEIPVKTFKNSEAEILLAKSPSTWSTEDAVGGRVDAPAAGVPRWELWGISAARRCESRTHIVPEIHQLLRRKPVKEGQVDEWVLRCRMVGVHAPFVGGTGRWWWSKGKAKMGIAVQTVHVAIPGPKWATHFYKRQVNLVLLLPPSKLVCGKPGFSRPKPTAQMIDAANI</sequence>
<evidence type="ECO:0000313" key="2">
    <source>
        <dbReference type="Proteomes" id="UP001218188"/>
    </source>
</evidence>
<proteinExistence type="predicted"/>
<dbReference type="EMBL" id="JARJCM010000068">
    <property type="protein sequence ID" value="KAJ7032965.1"/>
    <property type="molecule type" value="Genomic_DNA"/>
</dbReference>
<organism evidence="1 2">
    <name type="scientific">Mycena alexandri</name>
    <dbReference type="NCBI Taxonomy" id="1745969"/>
    <lineage>
        <taxon>Eukaryota</taxon>
        <taxon>Fungi</taxon>
        <taxon>Dikarya</taxon>
        <taxon>Basidiomycota</taxon>
        <taxon>Agaricomycotina</taxon>
        <taxon>Agaricomycetes</taxon>
        <taxon>Agaricomycetidae</taxon>
        <taxon>Agaricales</taxon>
        <taxon>Marasmiineae</taxon>
        <taxon>Mycenaceae</taxon>
        <taxon>Mycena</taxon>
    </lineage>
</organism>
<dbReference type="AlphaFoldDB" id="A0AAD6SUM5"/>